<dbReference type="Proteomes" id="UP000815677">
    <property type="component" value="Unassembled WGS sequence"/>
</dbReference>
<feature type="compositionally biased region" description="Basic and acidic residues" evidence="1">
    <location>
        <begin position="76"/>
        <end position="85"/>
    </location>
</feature>
<dbReference type="InterPro" id="IPR013815">
    <property type="entry name" value="ATP_grasp_subdomain_1"/>
</dbReference>
<feature type="non-terminal residue" evidence="2">
    <location>
        <position position="1"/>
    </location>
</feature>
<reference evidence="2" key="1">
    <citation type="submission" date="2014-09" db="EMBL/GenBank/DDBJ databases">
        <title>Genome sequence of the luminous mushroom Mycena chlorophos for searching fungal bioluminescence genes.</title>
        <authorList>
            <person name="Tanaka Y."/>
            <person name="Kasuga D."/>
            <person name="Oba Y."/>
            <person name="Hase S."/>
            <person name="Sato K."/>
            <person name="Oba Y."/>
            <person name="Sakakibara Y."/>
        </authorList>
    </citation>
    <scope>NUCLEOTIDE SEQUENCE</scope>
</reference>
<gene>
    <name evidence="2" type="ORF">MCHLO_03487</name>
</gene>
<feature type="non-terminal residue" evidence="2">
    <location>
        <position position="439"/>
    </location>
</feature>
<evidence type="ECO:0008006" key="4">
    <source>
        <dbReference type="Google" id="ProtNLM"/>
    </source>
</evidence>
<evidence type="ECO:0000313" key="3">
    <source>
        <dbReference type="Proteomes" id="UP000815677"/>
    </source>
</evidence>
<proteinExistence type="predicted"/>
<keyword evidence="3" id="KW-1185">Reference proteome</keyword>
<evidence type="ECO:0000313" key="2">
    <source>
        <dbReference type="EMBL" id="GAT45938.1"/>
    </source>
</evidence>
<sequence length="439" mass="48466">MFSLYSSQLKAPSPGAPPRLDAICIPPSPSHPVPRPDLVPFELVVVAAYHHLLNPVFLELDTVASRRVGALATHKPGSDDDDNKRPAPPPSTASNLGPRPTFKEFGFFKSSASGQSCMVPELEPRSTFKRPPFFKSPVTASGRSRMGELARFVVSFVVVQRPAHWRLRSRDCLSLDAGLSFAVDNDWGLSTRLFVAQKVVGVACRRRSSLSGGCRCCVLTDSRCWFWRKPARARAAFTAMDFETVARAFAVTASGRSCMACLFCHVHADVVVQRPSGLFFQTYSSNVILGGGFRGVDRLCRRTVRKFEQRAGADSKFVRASPQPRSRCRSHYEQDTADKYWGDWRIFIACSPVSGSESWDESTEAIFDDQYLVAPRWIDPAATKLVAKPDMLIKRRGKAGLLGLNKTWDGADGAKAWIKERAGKPVKVESTTGTLTTFI</sequence>
<accession>A0ABQ0L434</accession>
<evidence type="ECO:0000256" key="1">
    <source>
        <dbReference type="SAM" id="MobiDB-lite"/>
    </source>
</evidence>
<dbReference type="Gene3D" id="3.30.1490.20">
    <property type="entry name" value="ATP-grasp fold, A domain"/>
    <property type="match status" value="1"/>
</dbReference>
<protein>
    <recommendedName>
        <fullName evidence="4">Nudix hydrolase domain-containing protein</fullName>
    </recommendedName>
</protein>
<feature type="region of interest" description="Disordered" evidence="1">
    <location>
        <begin position="72"/>
        <end position="100"/>
    </location>
</feature>
<organism evidence="2 3">
    <name type="scientific">Mycena chlorophos</name>
    <name type="common">Agaric fungus</name>
    <name type="synonym">Agaricus chlorophos</name>
    <dbReference type="NCBI Taxonomy" id="658473"/>
    <lineage>
        <taxon>Eukaryota</taxon>
        <taxon>Fungi</taxon>
        <taxon>Dikarya</taxon>
        <taxon>Basidiomycota</taxon>
        <taxon>Agaricomycotina</taxon>
        <taxon>Agaricomycetes</taxon>
        <taxon>Agaricomycetidae</taxon>
        <taxon>Agaricales</taxon>
        <taxon>Marasmiineae</taxon>
        <taxon>Mycenaceae</taxon>
        <taxon>Mycena</taxon>
    </lineage>
</organism>
<name>A0ABQ0L434_MYCCL</name>
<dbReference type="EMBL" id="DF842009">
    <property type="protein sequence ID" value="GAT45938.1"/>
    <property type="molecule type" value="Genomic_DNA"/>
</dbReference>